<evidence type="ECO:0000259" key="6">
    <source>
        <dbReference type="Pfam" id="PF04932"/>
    </source>
</evidence>
<feature type="transmembrane region" description="Helical" evidence="5">
    <location>
        <begin position="20"/>
        <end position="48"/>
    </location>
</feature>
<feature type="transmembrane region" description="Helical" evidence="5">
    <location>
        <begin position="252"/>
        <end position="269"/>
    </location>
</feature>
<feature type="transmembrane region" description="Helical" evidence="5">
    <location>
        <begin position="114"/>
        <end position="135"/>
    </location>
</feature>
<feature type="transmembrane region" description="Helical" evidence="5">
    <location>
        <begin position="411"/>
        <end position="429"/>
    </location>
</feature>
<dbReference type="EMBL" id="JAMPKM010000001">
    <property type="protein sequence ID" value="MEP0815824.1"/>
    <property type="molecule type" value="Genomic_DNA"/>
</dbReference>
<keyword evidence="2 5" id="KW-0812">Transmembrane</keyword>
<feature type="transmembrane region" description="Helical" evidence="5">
    <location>
        <begin position="367"/>
        <end position="390"/>
    </location>
</feature>
<evidence type="ECO:0000256" key="4">
    <source>
        <dbReference type="ARBA" id="ARBA00023136"/>
    </source>
</evidence>
<evidence type="ECO:0000313" key="7">
    <source>
        <dbReference type="EMBL" id="MEP0815824.1"/>
    </source>
</evidence>
<name>A0ABV0J2F0_9CYAN</name>
<evidence type="ECO:0000313" key="8">
    <source>
        <dbReference type="Proteomes" id="UP001464891"/>
    </source>
</evidence>
<dbReference type="RefSeq" id="WP_242016731.1">
    <property type="nucleotide sequence ID" value="NZ_JAMPKM010000001.1"/>
</dbReference>
<evidence type="ECO:0000256" key="5">
    <source>
        <dbReference type="SAM" id="Phobius"/>
    </source>
</evidence>
<dbReference type="InterPro" id="IPR007016">
    <property type="entry name" value="O-antigen_ligase-rel_domated"/>
</dbReference>
<evidence type="ECO:0000256" key="1">
    <source>
        <dbReference type="ARBA" id="ARBA00004141"/>
    </source>
</evidence>
<keyword evidence="3 5" id="KW-1133">Transmembrane helix</keyword>
<evidence type="ECO:0000256" key="3">
    <source>
        <dbReference type="ARBA" id="ARBA00022989"/>
    </source>
</evidence>
<sequence length="469" mass="51902">MNKLFHLQTHPQRHLQMPWHWVQIGLLLFPFSPLLGGLSLLGAAIATWIKQATWIKRRPFNRGLAVLSLWFVVAAIFAYDRTAALLGLANFLPLFFLFTALSTLIQTPAQLRQLAWVLVLTSVPVVIIGLGQQFWGWAGHLRLLGIIVDLGVERGGNPLGRMSSIFAYANVLANYLVIAFILAIGLWIDAFPGRRSQSQSIAEPAIAALSEEPYPALNASTSSSIAWGRWCFLAAVVLGNAIALLLTNSRNAWVLAGLACLTYALYLGWRWLVIAVGIAVTGIGGAAFGPAVIKAPLRLIVPAFLWARLSDELYPNRPVATLRATQWQFAWSLAEQRPFTGWGLRNFTPLYQAKWQVFMGHPHSLPLMLMAETGVFATLLLVGLVGWMVYRGVRLFLSWNPASDPLQQSDRLILFTYLVAFLACSLFNLFDVTLFDIRINVLGWLLLAAICGLVERQQAGARNFSEEPG</sequence>
<keyword evidence="8" id="KW-1185">Reference proteome</keyword>
<organism evidence="7 8">
    <name type="scientific">Trichocoleus desertorum GB2-A4</name>
    <dbReference type="NCBI Taxonomy" id="2933944"/>
    <lineage>
        <taxon>Bacteria</taxon>
        <taxon>Bacillati</taxon>
        <taxon>Cyanobacteriota</taxon>
        <taxon>Cyanophyceae</taxon>
        <taxon>Leptolyngbyales</taxon>
        <taxon>Trichocoleusaceae</taxon>
        <taxon>Trichocoleus</taxon>
    </lineage>
</organism>
<feature type="transmembrane region" description="Helical" evidence="5">
    <location>
        <begin position="274"/>
        <end position="293"/>
    </location>
</feature>
<reference evidence="7 8" key="1">
    <citation type="submission" date="2022-04" db="EMBL/GenBank/DDBJ databases">
        <title>Positive selection, recombination, and allopatry shape intraspecific diversity of widespread and dominant cyanobacteria.</title>
        <authorList>
            <person name="Wei J."/>
            <person name="Shu W."/>
            <person name="Hu C."/>
        </authorList>
    </citation>
    <scope>NUCLEOTIDE SEQUENCE [LARGE SCALE GENOMIC DNA]</scope>
    <source>
        <strain evidence="7 8">GB2-A4</strain>
    </source>
</reference>
<keyword evidence="4 5" id="KW-0472">Membrane</keyword>
<dbReference type="InterPro" id="IPR051533">
    <property type="entry name" value="WaaL-like"/>
</dbReference>
<feature type="transmembrane region" description="Helical" evidence="5">
    <location>
        <begin position="85"/>
        <end position="105"/>
    </location>
</feature>
<comment type="subcellular location">
    <subcellularLocation>
        <location evidence="1">Membrane</location>
        <topology evidence="1">Multi-pass membrane protein</topology>
    </subcellularLocation>
</comment>
<dbReference type="Proteomes" id="UP001464891">
    <property type="component" value="Unassembled WGS sequence"/>
</dbReference>
<dbReference type="PANTHER" id="PTHR37422:SF13">
    <property type="entry name" value="LIPOPOLYSACCHARIDE BIOSYNTHESIS PROTEIN PA4999-RELATED"/>
    <property type="match status" value="1"/>
</dbReference>
<dbReference type="GO" id="GO:0016874">
    <property type="term" value="F:ligase activity"/>
    <property type="evidence" value="ECO:0007669"/>
    <property type="project" value="UniProtKB-KW"/>
</dbReference>
<proteinExistence type="predicted"/>
<evidence type="ECO:0000256" key="2">
    <source>
        <dbReference type="ARBA" id="ARBA00022692"/>
    </source>
</evidence>
<feature type="transmembrane region" description="Helical" evidence="5">
    <location>
        <begin position="435"/>
        <end position="454"/>
    </location>
</feature>
<feature type="transmembrane region" description="Helical" evidence="5">
    <location>
        <begin position="227"/>
        <end position="246"/>
    </location>
</feature>
<dbReference type="PANTHER" id="PTHR37422">
    <property type="entry name" value="TEICHURONIC ACID BIOSYNTHESIS PROTEIN TUAE"/>
    <property type="match status" value="1"/>
</dbReference>
<feature type="domain" description="O-antigen ligase-related" evidence="6">
    <location>
        <begin position="236"/>
        <end position="382"/>
    </location>
</feature>
<feature type="transmembrane region" description="Helical" evidence="5">
    <location>
        <begin position="60"/>
        <end position="79"/>
    </location>
</feature>
<gene>
    <name evidence="7" type="ORF">NC998_01805</name>
</gene>
<dbReference type="Pfam" id="PF04932">
    <property type="entry name" value="Wzy_C"/>
    <property type="match status" value="1"/>
</dbReference>
<protein>
    <submittedName>
        <fullName evidence="7">O-antigen ligase family protein</fullName>
    </submittedName>
</protein>
<feature type="transmembrane region" description="Helical" evidence="5">
    <location>
        <begin position="165"/>
        <end position="188"/>
    </location>
</feature>
<comment type="caution">
    <text evidence="7">The sequence shown here is derived from an EMBL/GenBank/DDBJ whole genome shotgun (WGS) entry which is preliminary data.</text>
</comment>
<accession>A0ABV0J2F0</accession>
<keyword evidence="7" id="KW-0436">Ligase</keyword>